<dbReference type="PANTHER" id="PTHR22550:SF5">
    <property type="entry name" value="LEUCINE ZIPPER PROTEIN 4"/>
    <property type="match status" value="1"/>
</dbReference>
<evidence type="ECO:0000256" key="2">
    <source>
        <dbReference type="ARBA" id="ARBA00022692"/>
    </source>
</evidence>
<dbReference type="PATRIC" id="fig|243090.15.peg.4202"/>
<dbReference type="OrthoDB" id="9781333at2"/>
<evidence type="ECO:0000313" key="9">
    <source>
        <dbReference type="Proteomes" id="UP000001025"/>
    </source>
</evidence>
<dbReference type="KEGG" id="rba:RB8759"/>
<keyword evidence="4 6" id="KW-0472">Membrane</keyword>
<dbReference type="HOGENOM" id="CLU_372091_0_0_0"/>
<name>Q7UML2_RHOBA</name>
<dbReference type="EnsemblBacteria" id="CAD75905">
    <property type="protein sequence ID" value="CAD75905"/>
    <property type="gene ID" value="RB8759"/>
</dbReference>
<dbReference type="Proteomes" id="UP000001025">
    <property type="component" value="Chromosome"/>
</dbReference>
<dbReference type="eggNOG" id="COG2304">
    <property type="taxonomic scope" value="Bacteria"/>
</dbReference>
<keyword evidence="1" id="KW-1003">Cell membrane</keyword>
<feature type="compositionally biased region" description="Acidic residues" evidence="5">
    <location>
        <begin position="652"/>
        <end position="668"/>
    </location>
</feature>
<dbReference type="eggNOG" id="COG5183">
    <property type="taxonomic scope" value="Bacteria"/>
</dbReference>
<evidence type="ECO:0000313" key="8">
    <source>
        <dbReference type="EMBL" id="CAD75905.1"/>
    </source>
</evidence>
<dbReference type="InParanoid" id="Q7UML2"/>
<feature type="compositionally biased region" description="Low complexity" evidence="5">
    <location>
        <begin position="611"/>
        <end position="627"/>
    </location>
</feature>
<dbReference type="InterPro" id="IPR002035">
    <property type="entry name" value="VWF_A"/>
</dbReference>
<dbReference type="PROSITE" id="PS50234">
    <property type="entry name" value="VWFA"/>
    <property type="match status" value="1"/>
</dbReference>
<feature type="compositionally biased region" description="Polar residues" evidence="5">
    <location>
        <begin position="699"/>
        <end position="709"/>
    </location>
</feature>
<evidence type="ECO:0000259" key="7">
    <source>
        <dbReference type="PROSITE" id="PS50234"/>
    </source>
</evidence>
<dbReference type="Pfam" id="PF13519">
    <property type="entry name" value="VWA_2"/>
    <property type="match status" value="1"/>
</dbReference>
<dbReference type="InterPro" id="IPR036465">
    <property type="entry name" value="vWFA_dom_sf"/>
</dbReference>
<evidence type="ECO:0000256" key="4">
    <source>
        <dbReference type="ARBA" id="ARBA00023136"/>
    </source>
</evidence>
<feature type="compositionally biased region" description="Polar residues" evidence="5">
    <location>
        <begin position="576"/>
        <end position="603"/>
    </location>
</feature>
<keyword evidence="9" id="KW-1185">Reference proteome</keyword>
<gene>
    <name evidence="8" type="primary">batB</name>
    <name evidence="8" type="ordered locus">RB8759</name>
</gene>
<dbReference type="SUPFAM" id="SSF53300">
    <property type="entry name" value="vWA-like"/>
    <property type="match status" value="1"/>
</dbReference>
<feature type="transmembrane region" description="Helical" evidence="6">
    <location>
        <begin position="97"/>
        <end position="115"/>
    </location>
</feature>
<keyword evidence="3 6" id="KW-1133">Transmembrane helix</keyword>
<accession>Q7UML2</accession>
<dbReference type="SMART" id="SM00327">
    <property type="entry name" value="VWA"/>
    <property type="match status" value="1"/>
</dbReference>
<dbReference type="STRING" id="243090.RB8759"/>
<keyword evidence="2 6" id="KW-0812">Transmembrane</keyword>
<evidence type="ECO:0000256" key="6">
    <source>
        <dbReference type="SAM" id="Phobius"/>
    </source>
</evidence>
<evidence type="ECO:0000256" key="3">
    <source>
        <dbReference type="ARBA" id="ARBA00022989"/>
    </source>
</evidence>
<dbReference type="PANTHER" id="PTHR22550">
    <property type="entry name" value="SPORE GERMINATION PROTEIN"/>
    <property type="match status" value="1"/>
</dbReference>
<feature type="domain" description="VWFA" evidence="7">
    <location>
        <begin position="128"/>
        <end position="307"/>
    </location>
</feature>
<dbReference type="AlphaFoldDB" id="Q7UML2"/>
<evidence type="ECO:0000256" key="5">
    <source>
        <dbReference type="SAM" id="MobiDB-lite"/>
    </source>
</evidence>
<dbReference type="Gene3D" id="3.40.50.410">
    <property type="entry name" value="von Willebrand factor, type A domain"/>
    <property type="match status" value="1"/>
</dbReference>
<proteinExistence type="predicted"/>
<evidence type="ECO:0000256" key="1">
    <source>
        <dbReference type="ARBA" id="ARBA00022475"/>
    </source>
</evidence>
<organism evidence="8 9">
    <name type="scientific">Rhodopirellula baltica (strain DSM 10527 / NCIMB 13988 / SH1)</name>
    <dbReference type="NCBI Taxonomy" id="243090"/>
    <lineage>
        <taxon>Bacteria</taxon>
        <taxon>Pseudomonadati</taxon>
        <taxon>Planctomycetota</taxon>
        <taxon>Planctomycetia</taxon>
        <taxon>Pirellulales</taxon>
        <taxon>Pirellulaceae</taxon>
        <taxon>Rhodopirellula</taxon>
    </lineage>
</organism>
<protein>
    <submittedName>
        <fullName evidence="8">BatB</fullName>
    </submittedName>
</protein>
<feature type="compositionally biased region" description="Basic and acidic residues" evidence="5">
    <location>
        <begin position="710"/>
        <end position="747"/>
    </location>
</feature>
<sequence length="747" mass="82223">MVLAFVHCSTCRCDGVCCLDPPFAIGTPLAEGVGVNMSDIQWGNPEALAWLIVVVGIALVIGYAGITRRIAWRRFLGTGLANRSANPSRWNRPVRSFLLLAALVSMVGALSDLRWGKAWEEVPQRGIEAVFVLDVSRSMLAEDVSPNRLGRAKQQIKDMVDEMPGDRVGLVVFAGETRQTLPLTRHVEDFKQTLDSVGIHSVRRGGSRLGDAIRVASDAFLDKTTDHKAMVILTDGEDQESDPVSEAKRAYEEQGIRIFTIGLGDMDEGSRIPNVDPELPRRQSGRYVKHKGQTVISKMNGAILKEVATQSDGAYIPAGTKRVDMSDVVHGYISNVDKTDLQTATINTYIPRFHWFLIPAILMLVLDVLLRGWPDKQSVGEDDVPVRSIEPLHKNVAKVALVLLAGTLNWGGVIHAQDDWRSRVGTITPVDRTGREQFNEGVEHFESRELEAAEQIFADAASSLDTALALRARYNLGNCQYLRALAGMQVEPAAAKEALDAAIANYRSAIQVARSMDDAAKSNEDSVGDVVRRARTNLELALRLKQEMERQEESQSAQSEDESSKDEAKPSEDNSSENQQDQNGEEQSASGDQNESESASDGAESQENDSQESSAGEQQENQQQNGDDGNESESAESEQASAQSGDDPNQMPEEDSTQDESTDGETSADDSNGAAPEGQLQSQSEGTDESEFQEGEKNAMTQQLMQQSMTREEALKMLQAVRDRDMLRRFGREQRERSRQIPVERDW</sequence>
<feature type="transmembrane region" description="Helical" evidence="6">
    <location>
        <begin position="47"/>
        <end position="66"/>
    </location>
</feature>
<reference evidence="8 9" key="1">
    <citation type="journal article" date="2003" name="Proc. Natl. Acad. Sci. U.S.A.">
        <title>Complete genome sequence of the marine planctomycete Pirellula sp. strain 1.</title>
        <authorList>
            <person name="Gloeckner F.O."/>
            <person name="Kube M."/>
            <person name="Bauer M."/>
            <person name="Teeling H."/>
            <person name="Lombardot T."/>
            <person name="Ludwig W."/>
            <person name="Gade D."/>
            <person name="Beck A."/>
            <person name="Borzym K."/>
            <person name="Heitmann K."/>
            <person name="Rabus R."/>
            <person name="Schlesner H."/>
            <person name="Amann R."/>
            <person name="Reinhardt R."/>
        </authorList>
    </citation>
    <scope>NUCLEOTIDE SEQUENCE [LARGE SCALE GENOMIC DNA]</scope>
    <source>
        <strain evidence="9">DSM 10527 / NCIMB 13988 / SH1</strain>
    </source>
</reference>
<dbReference type="EMBL" id="BX294148">
    <property type="protein sequence ID" value="CAD75905.1"/>
    <property type="molecule type" value="Genomic_DNA"/>
</dbReference>
<dbReference type="InterPro" id="IPR050768">
    <property type="entry name" value="UPF0353/GerABKA_families"/>
</dbReference>
<feature type="region of interest" description="Disordered" evidence="5">
    <location>
        <begin position="546"/>
        <end position="747"/>
    </location>
</feature>